<feature type="transmembrane region" description="Helical" evidence="7">
    <location>
        <begin position="222"/>
        <end position="244"/>
    </location>
</feature>
<keyword evidence="2" id="KW-0813">Transport</keyword>
<feature type="transmembrane region" description="Helical" evidence="7">
    <location>
        <begin position="295"/>
        <end position="314"/>
    </location>
</feature>
<evidence type="ECO:0000256" key="5">
    <source>
        <dbReference type="ARBA" id="ARBA00023136"/>
    </source>
</evidence>
<dbReference type="Pfam" id="PF07690">
    <property type="entry name" value="MFS_1"/>
    <property type="match status" value="1"/>
</dbReference>
<dbReference type="Gene3D" id="1.20.1250.20">
    <property type="entry name" value="MFS general substrate transporter like domains"/>
    <property type="match status" value="1"/>
</dbReference>
<feature type="domain" description="Major facilitator superfamily (MFS) profile" evidence="8">
    <location>
        <begin position="69"/>
        <end position="545"/>
    </location>
</feature>
<feature type="transmembrane region" description="Helical" evidence="7">
    <location>
        <begin position="158"/>
        <end position="175"/>
    </location>
</feature>
<feature type="transmembrane region" description="Helical" evidence="7">
    <location>
        <begin position="521"/>
        <end position="539"/>
    </location>
</feature>
<evidence type="ECO:0000313" key="9">
    <source>
        <dbReference type="EMBL" id="OXG29853.1"/>
    </source>
</evidence>
<keyword evidence="4 7" id="KW-1133">Transmembrane helix</keyword>
<comment type="caution">
    <text evidence="9">The sequence shown here is derived from an EMBL/GenBank/DDBJ whole genome shotgun (WGS) entry which is preliminary data.</text>
</comment>
<evidence type="ECO:0000256" key="6">
    <source>
        <dbReference type="SAM" id="MobiDB-lite"/>
    </source>
</evidence>
<name>A0A854QMF8_CRYNE</name>
<feature type="transmembrane region" description="Helical" evidence="7">
    <location>
        <begin position="68"/>
        <end position="92"/>
    </location>
</feature>
<feature type="transmembrane region" description="Helical" evidence="7">
    <location>
        <begin position="367"/>
        <end position="390"/>
    </location>
</feature>
<dbReference type="OrthoDB" id="440755at2759"/>
<feature type="transmembrane region" description="Helical" evidence="7">
    <location>
        <begin position="446"/>
        <end position="468"/>
    </location>
</feature>
<reference evidence="9 10" key="1">
    <citation type="submission" date="2017-06" db="EMBL/GenBank/DDBJ databases">
        <title>Global population genomics of the pathogenic fungus Cryptococcus neoformans var. grubii.</title>
        <authorList>
            <person name="Cuomo C."/>
            <person name="Litvintseva A."/>
            <person name="Chen Y."/>
            <person name="Young S."/>
            <person name="Zeng Q."/>
            <person name="Chapman S."/>
            <person name="Gujja S."/>
            <person name="Saif S."/>
            <person name="Birren B."/>
        </authorList>
    </citation>
    <scope>NUCLEOTIDE SEQUENCE [LARGE SCALE GENOMIC DNA]</scope>
    <source>
        <strain evidence="9 10">Tu259-1</strain>
    </source>
</reference>
<dbReference type="EMBL" id="AMKT01000007">
    <property type="protein sequence ID" value="OXG29853.1"/>
    <property type="molecule type" value="Genomic_DNA"/>
</dbReference>
<dbReference type="GO" id="GO:0022857">
    <property type="term" value="F:transmembrane transporter activity"/>
    <property type="evidence" value="ECO:0007669"/>
    <property type="project" value="InterPro"/>
</dbReference>
<keyword evidence="3 7" id="KW-0812">Transmembrane</keyword>
<evidence type="ECO:0000259" key="8">
    <source>
        <dbReference type="PROSITE" id="PS50850"/>
    </source>
</evidence>
<evidence type="ECO:0000256" key="7">
    <source>
        <dbReference type="SAM" id="Phobius"/>
    </source>
</evidence>
<evidence type="ECO:0000256" key="4">
    <source>
        <dbReference type="ARBA" id="ARBA00022989"/>
    </source>
</evidence>
<dbReference type="PROSITE" id="PS50850">
    <property type="entry name" value="MFS"/>
    <property type="match status" value="1"/>
</dbReference>
<dbReference type="InterPro" id="IPR036259">
    <property type="entry name" value="MFS_trans_sf"/>
</dbReference>
<feature type="transmembrane region" description="Helical" evidence="7">
    <location>
        <begin position="196"/>
        <end position="216"/>
    </location>
</feature>
<protein>
    <submittedName>
        <fullName evidence="9">Efflux protein EncT</fullName>
    </submittedName>
</protein>
<gene>
    <name evidence="9" type="ORF">C361_00287</name>
</gene>
<dbReference type="PANTHER" id="PTHR42718:SF9">
    <property type="entry name" value="MAJOR FACILITATOR SUPERFAMILY MULTIDRUG TRANSPORTER MFSC"/>
    <property type="match status" value="1"/>
</dbReference>
<feature type="transmembrane region" description="Helical" evidence="7">
    <location>
        <begin position="129"/>
        <end position="152"/>
    </location>
</feature>
<sequence length="566" mass="61156">MTSVDPAEPSTLEIGSRRPSSDIMKESCDKVASLTGEANTKDENPPPQLQDTQIEHILSDLSTFRKTVLLLTFALANFIDVCNVSGVAIAAAQISQDIGLGTSQVVWIITSYSLCFSAFLLFSGRLSDLFPAGLIFESGLFVLGVLSLATSFVTSNKYAFLILRGLGGIVGSMAVPSSYHLTVHMYPESTQQAAKLAILGLAGGLGNVFGLVLAGLCMKASYHWFFRVIAILCILSTAVTIIILPHTGPLSVPDGEMQRWKRMDVPGVVLIMGSLICFMLSLTQGPINGWRSASFIAPFVLSWPLGIGFFVWEANIPPRTAILPSTVWNITNSVIASLVVLVPMGFWGTSQLLFATYWQTAFNWAPLHVAAAMLPQGLMTLAVGILSQFVPAIIAKPRYSIPIGAIRKPRVINCSPFSPWTLTSPKVVVAAEVLQIKSNGGHGKDYWRFLFPAFIIGSAGSMILMFASSVNFVQMCPPEMAGVAGAWTSVLFEIGGAVTLAVQAGMEKPDPFTFMDVGAKVYYFIIGWTVVLSGVYVAFYKQPKALDVEHEETRKRIMQTKGDMGV</sequence>
<dbReference type="PANTHER" id="PTHR42718">
    <property type="entry name" value="MAJOR FACILITATOR SUPERFAMILY MULTIDRUG TRANSPORTER MFSC"/>
    <property type="match status" value="1"/>
</dbReference>
<evidence type="ECO:0000256" key="2">
    <source>
        <dbReference type="ARBA" id="ARBA00022448"/>
    </source>
</evidence>
<dbReference type="InterPro" id="IPR020846">
    <property type="entry name" value="MFS_dom"/>
</dbReference>
<organism evidence="9 10">
    <name type="scientific">Cryptococcus neoformans Tu259-1</name>
    <dbReference type="NCBI Taxonomy" id="1230072"/>
    <lineage>
        <taxon>Eukaryota</taxon>
        <taxon>Fungi</taxon>
        <taxon>Dikarya</taxon>
        <taxon>Basidiomycota</taxon>
        <taxon>Agaricomycotina</taxon>
        <taxon>Tremellomycetes</taxon>
        <taxon>Tremellales</taxon>
        <taxon>Cryptococcaceae</taxon>
        <taxon>Cryptococcus</taxon>
        <taxon>Cryptococcus neoformans species complex</taxon>
    </lineage>
</organism>
<keyword evidence="5 7" id="KW-0472">Membrane</keyword>
<feature type="transmembrane region" description="Helical" evidence="7">
    <location>
        <begin position="326"/>
        <end position="347"/>
    </location>
</feature>
<accession>A0A854QMF8</accession>
<dbReference type="AlphaFoldDB" id="A0A854QMF8"/>
<feature type="transmembrane region" description="Helical" evidence="7">
    <location>
        <begin position="104"/>
        <end position="122"/>
    </location>
</feature>
<dbReference type="GO" id="GO:0016020">
    <property type="term" value="C:membrane"/>
    <property type="evidence" value="ECO:0007669"/>
    <property type="project" value="UniProtKB-SubCell"/>
</dbReference>
<feature type="region of interest" description="Disordered" evidence="6">
    <location>
        <begin position="1"/>
        <end position="24"/>
    </location>
</feature>
<feature type="transmembrane region" description="Helical" evidence="7">
    <location>
        <begin position="480"/>
        <end position="501"/>
    </location>
</feature>
<evidence type="ECO:0000256" key="3">
    <source>
        <dbReference type="ARBA" id="ARBA00022692"/>
    </source>
</evidence>
<feature type="transmembrane region" description="Helical" evidence="7">
    <location>
        <begin position="265"/>
        <end position="283"/>
    </location>
</feature>
<dbReference type="SUPFAM" id="SSF103473">
    <property type="entry name" value="MFS general substrate transporter"/>
    <property type="match status" value="1"/>
</dbReference>
<evidence type="ECO:0000256" key="1">
    <source>
        <dbReference type="ARBA" id="ARBA00004141"/>
    </source>
</evidence>
<feature type="compositionally biased region" description="Basic and acidic residues" evidence="6">
    <location>
        <begin position="15"/>
        <end position="24"/>
    </location>
</feature>
<comment type="subcellular location">
    <subcellularLocation>
        <location evidence="1">Membrane</location>
        <topology evidence="1">Multi-pass membrane protein</topology>
    </subcellularLocation>
</comment>
<dbReference type="InterPro" id="IPR011701">
    <property type="entry name" value="MFS"/>
</dbReference>
<evidence type="ECO:0000313" key="10">
    <source>
        <dbReference type="Proteomes" id="UP000199727"/>
    </source>
</evidence>
<proteinExistence type="predicted"/>
<dbReference type="Proteomes" id="UP000199727">
    <property type="component" value="Unassembled WGS sequence"/>
</dbReference>